<keyword evidence="4" id="KW-1003">Cell membrane</keyword>
<dbReference type="PROSITE" id="PS00456">
    <property type="entry name" value="NA_SOLUT_SYMP_1"/>
    <property type="match status" value="1"/>
</dbReference>
<keyword evidence="7 9" id="KW-0472">Membrane</keyword>
<dbReference type="EMBL" id="CP132476">
    <property type="protein sequence ID" value="WNY70810.2"/>
    <property type="molecule type" value="Genomic_DNA"/>
</dbReference>
<comment type="similarity">
    <text evidence="2 8">Belongs to the sodium:solute symporter (SSF) (TC 2.A.21) family.</text>
</comment>
<keyword evidence="6 9" id="KW-1133">Transmembrane helix</keyword>
<evidence type="ECO:0000256" key="2">
    <source>
        <dbReference type="ARBA" id="ARBA00006434"/>
    </source>
</evidence>
<feature type="transmembrane region" description="Helical" evidence="9">
    <location>
        <begin position="48"/>
        <end position="73"/>
    </location>
</feature>
<feature type="transmembrane region" description="Helical" evidence="9">
    <location>
        <begin position="101"/>
        <end position="123"/>
    </location>
</feature>
<dbReference type="Proteomes" id="UP001302829">
    <property type="component" value="Chromosome"/>
</dbReference>
<evidence type="ECO:0000256" key="1">
    <source>
        <dbReference type="ARBA" id="ARBA00004141"/>
    </source>
</evidence>
<comment type="subcellular location">
    <subcellularLocation>
        <location evidence="1">Membrane</location>
        <topology evidence="1">Multi-pass membrane protein</topology>
    </subcellularLocation>
</comment>
<dbReference type="InterPro" id="IPR011849">
    <property type="entry name" value="Na/pantothenate_symporter"/>
</dbReference>
<sequence length="453" mass="51284">MKKRNRGRFLLLNKYFLANRNINFIVMALLFSSSYISASSFISGPSAVYKYGLSFILLATIQIPTTLIVFIIVGQRLNCESKKINAINIIDYIRHRYESDFLALMSGCVLIFFSMFLISAQLIGGAKLIEVFWGIDYAVGLLFFALLVFIYVFFGGFKAVAYTDLIQGFLMLVSSVILFSKMLDLGGGINNLLKTATSSLDKNLLLPSNVDLKPQYIISFWILIGIGILGQPQIINNFIAFKDENAIKLSLPISTFIISFLIVLMHLIGFFAVILFPDLNPNDKVVLNVALKVLSPFYCFMFFMGLLSAIMSTVDSNLLLMTSVLIKSIFIYKKDLKEDIKVSRVIMISNIFFILIILIFSLFPPNFLFFVNIFAFGALEVSFFPIIVFGLYLNFVSKMAAFASMFLGLILYLCILFFGLNIWFFHPVFPSFFVSIFTFLIVNFFCKKNIKAC</sequence>
<reference evidence="10" key="1">
    <citation type="submission" date="2023-07" db="EMBL/GenBank/DDBJ databases">
        <title>Genome sequencing of multiple Borrelia sensu lato isolates.</title>
        <authorList>
            <person name="Mongodin E.F."/>
            <person name="Rudenko N."/>
            <person name="Fraser C.M."/>
            <person name="Schutzer S."/>
            <person name="Luft B."/>
            <person name="Morgan R."/>
            <person name="Chastens S."/>
            <person name="Qiu W."/>
        </authorList>
    </citation>
    <scope>NUCLEOTIDE SEQUENCE [LARGE SCALE GENOMIC DNA]</scope>
    <source>
        <strain evidence="10">CA446</strain>
    </source>
</reference>
<dbReference type="InterPro" id="IPR018212">
    <property type="entry name" value="Na/solute_symporter_CS"/>
</dbReference>
<dbReference type="InterPro" id="IPR038377">
    <property type="entry name" value="Na/Glc_symporter_sf"/>
</dbReference>
<keyword evidence="11" id="KW-1185">Reference proteome</keyword>
<feature type="transmembrane region" description="Helical" evidence="9">
    <location>
        <begin position="21"/>
        <end position="42"/>
    </location>
</feature>
<proteinExistence type="inferred from homology"/>
<feature type="transmembrane region" description="Helical" evidence="9">
    <location>
        <begin position="342"/>
        <end position="363"/>
    </location>
</feature>
<evidence type="ECO:0000256" key="9">
    <source>
        <dbReference type="SAM" id="Phobius"/>
    </source>
</evidence>
<name>A0ABZ0CRJ5_9SPIR</name>
<evidence type="ECO:0000256" key="3">
    <source>
        <dbReference type="ARBA" id="ARBA00022448"/>
    </source>
</evidence>
<feature type="transmembrane region" description="Helical" evidence="9">
    <location>
        <begin position="216"/>
        <end position="239"/>
    </location>
</feature>
<protein>
    <submittedName>
        <fullName evidence="10">Sodium/pantothenate symporter</fullName>
    </submittedName>
</protein>
<dbReference type="RefSeq" id="WP_184124553.1">
    <property type="nucleotide sequence ID" value="NZ_CP124076.1"/>
</dbReference>
<keyword evidence="3" id="KW-0813">Transport</keyword>
<evidence type="ECO:0000256" key="7">
    <source>
        <dbReference type="ARBA" id="ARBA00023136"/>
    </source>
</evidence>
<evidence type="ECO:0000313" key="10">
    <source>
        <dbReference type="EMBL" id="WNY70810.2"/>
    </source>
</evidence>
<dbReference type="PROSITE" id="PS50283">
    <property type="entry name" value="NA_SOLUT_SYMP_3"/>
    <property type="match status" value="1"/>
</dbReference>
<dbReference type="PANTHER" id="PTHR48086:SF4">
    <property type="entry name" value="SODIUM_PANTOTHENATE SYMPORTER"/>
    <property type="match status" value="1"/>
</dbReference>
<dbReference type="NCBIfam" id="TIGR00813">
    <property type="entry name" value="sss"/>
    <property type="match status" value="1"/>
</dbReference>
<dbReference type="InterPro" id="IPR050277">
    <property type="entry name" value="Sodium:Solute_Symporter"/>
</dbReference>
<dbReference type="NCBIfam" id="TIGR02119">
    <property type="entry name" value="panF"/>
    <property type="match status" value="1"/>
</dbReference>
<evidence type="ECO:0000256" key="4">
    <source>
        <dbReference type="ARBA" id="ARBA00022475"/>
    </source>
</evidence>
<feature type="transmembrane region" description="Helical" evidence="9">
    <location>
        <begin position="369"/>
        <end position="393"/>
    </location>
</feature>
<evidence type="ECO:0000256" key="5">
    <source>
        <dbReference type="ARBA" id="ARBA00022692"/>
    </source>
</evidence>
<keyword evidence="5 9" id="KW-0812">Transmembrane</keyword>
<organism evidence="10 11">
    <name type="scientific">Borreliella californiensis</name>
    <dbReference type="NCBI Taxonomy" id="373543"/>
    <lineage>
        <taxon>Bacteria</taxon>
        <taxon>Pseudomonadati</taxon>
        <taxon>Spirochaetota</taxon>
        <taxon>Spirochaetia</taxon>
        <taxon>Spirochaetales</taxon>
        <taxon>Borreliaceae</taxon>
        <taxon>Borreliella</taxon>
    </lineage>
</organism>
<feature type="transmembrane region" description="Helical" evidence="9">
    <location>
        <begin position="428"/>
        <end position="446"/>
    </location>
</feature>
<feature type="transmembrane region" description="Helical" evidence="9">
    <location>
        <begin position="295"/>
        <end position="321"/>
    </location>
</feature>
<feature type="transmembrane region" description="Helical" evidence="9">
    <location>
        <begin position="400"/>
        <end position="422"/>
    </location>
</feature>
<accession>A0ABZ0CRJ5</accession>
<evidence type="ECO:0000256" key="8">
    <source>
        <dbReference type="RuleBase" id="RU362091"/>
    </source>
</evidence>
<dbReference type="Gene3D" id="1.20.1730.10">
    <property type="entry name" value="Sodium/glucose cotransporter"/>
    <property type="match status" value="1"/>
</dbReference>
<gene>
    <name evidence="10" type="primary">panF</name>
    <name evidence="10" type="ORF">QIA39_04105</name>
</gene>
<feature type="transmembrane region" description="Helical" evidence="9">
    <location>
        <begin position="166"/>
        <end position="183"/>
    </location>
</feature>
<evidence type="ECO:0000256" key="6">
    <source>
        <dbReference type="ARBA" id="ARBA00022989"/>
    </source>
</evidence>
<feature type="transmembrane region" description="Helical" evidence="9">
    <location>
        <begin position="135"/>
        <end position="154"/>
    </location>
</feature>
<dbReference type="PANTHER" id="PTHR48086">
    <property type="entry name" value="SODIUM/PROLINE SYMPORTER-RELATED"/>
    <property type="match status" value="1"/>
</dbReference>
<dbReference type="Pfam" id="PF00474">
    <property type="entry name" value="SSF"/>
    <property type="match status" value="1"/>
</dbReference>
<dbReference type="InterPro" id="IPR001734">
    <property type="entry name" value="Na/solute_symporter"/>
</dbReference>
<feature type="transmembrane region" description="Helical" evidence="9">
    <location>
        <begin position="251"/>
        <end position="275"/>
    </location>
</feature>
<evidence type="ECO:0000313" key="11">
    <source>
        <dbReference type="Proteomes" id="UP001302829"/>
    </source>
</evidence>